<evidence type="ECO:0000313" key="4">
    <source>
        <dbReference type="EMBL" id="MBB3129992.1"/>
    </source>
</evidence>
<dbReference type="AlphaFoldDB" id="A0A839TTC9"/>
<dbReference type="RefSeq" id="WP_183584164.1">
    <property type="nucleotide sequence ID" value="NZ_JACHXJ010000004.1"/>
</dbReference>
<dbReference type="Proteomes" id="UP000517523">
    <property type="component" value="Unassembled WGS sequence"/>
</dbReference>
<keyword evidence="2" id="KW-0732">Signal</keyword>
<reference evidence="4 5" key="1">
    <citation type="submission" date="2020-08" db="EMBL/GenBank/DDBJ databases">
        <title>Genomic Encyclopedia of Type Strains, Phase III (KMG-III): the genomes of soil and plant-associated and newly described type strains.</title>
        <authorList>
            <person name="Whitman W."/>
        </authorList>
    </citation>
    <scope>NUCLEOTIDE SEQUENCE [LARGE SCALE GENOMIC DNA]</scope>
    <source>
        <strain evidence="4 5">CECT 5831</strain>
    </source>
</reference>
<feature type="domain" description="Beta-lactamase-related" evidence="3">
    <location>
        <begin position="35"/>
        <end position="350"/>
    </location>
</feature>
<dbReference type="SUPFAM" id="SSF56601">
    <property type="entry name" value="beta-lactamase/transpeptidase-like"/>
    <property type="match status" value="1"/>
</dbReference>
<organism evidence="4 5">
    <name type="scientific">Paenibacillus rhizosphaerae</name>
    <dbReference type="NCBI Taxonomy" id="297318"/>
    <lineage>
        <taxon>Bacteria</taxon>
        <taxon>Bacillati</taxon>
        <taxon>Bacillota</taxon>
        <taxon>Bacilli</taxon>
        <taxon>Bacillales</taxon>
        <taxon>Paenibacillaceae</taxon>
        <taxon>Paenibacillus</taxon>
    </lineage>
</organism>
<name>A0A839TTC9_9BACL</name>
<dbReference type="Pfam" id="PF00144">
    <property type="entry name" value="Beta-lactamase"/>
    <property type="match status" value="1"/>
</dbReference>
<dbReference type="PANTHER" id="PTHR46825:SF9">
    <property type="entry name" value="BETA-LACTAMASE-RELATED DOMAIN-CONTAINING PROTEIN"/>
    <property type="match status" value="1"/>
</dbReference>
<evidence type="ECO:0000259" key="3">
    <source>
        <dbReference type="Pfam" id="PF00144"/>
    </source>
</evidence>
<keyword evidence="1" id="KW-0472">Membrane</keyword>
<evidence type="ECO:0000256" key="2">
    <source>
        <dbReference type="SAM" id="SignalP"/>
    </source>
</evidence>
<feature type="transmembrane region" description="Helical" evidence="1">
    <location>
        <begin position="449"/>
        <end position="467"/>
    </location>
</feature>
<sequence length="482" mass="52639">MKKIIIVVMAIALLAPLLYFPHSTYAAPVLDKGAVDNYVERYLGRNGLPGASIVIVKDGEVIHAQGYGHDSEGRPVTEHSLMKIGSVSKAFTAFAVLQLVDEGTIQLDAPVVRYLSELKMNDDRFEQVTIRQLLSHTSGIPNPTIVPQADTLEKGAKRVQQWQLQSNPGERHFYSNANYWILAWLVEKLSGMEFAEYLDTKVFSPLGMDDSLSLVNAGDAVPGLPLGYVSAYGAAVPISEMEQMFSGSGGIVTTAADMGEWLVMHTHKGISASGKRLLSLSLLDESYSPQPGSEHYGLGWSLSASEVTPQRIQHSGALSGYQAQQSVIPSSGYAIAVMLNSFTTTFEHAYAISDGIIQLTEGQAPALKASVPTLIDCSVGVLTLLYVVFGIRGILRSKKWSDRRQHHSALRYYLRLIPQLIPIAGIGWLMFIVPQLQDNSSTVLDVFRLWPALAILLSIIFLCAVFITGTRINYRIKGGNSK</sequence>
<evidence type="ECO:0000313" key="5">
    <source>
        <dbReference type="Proteomes" id="UP000517523"/>
    </source>
</evidence>
<dbReference type="InterPro" id="IPR001466">
    <property type="entry name" value="Beta-lactam-related"/>
</dbReference>
<feature type="transmembrane region" description="Helical" evidence="1">
    <location>
        <begin position="373"/>
        <end position="395"/>
    </location>
</feature>
<accession>A0A839TTC9</accession>
<feature type="signal peptide" evidence="2">
    <location>
        <begin position="1"/>
        <end position="26"/>
    </location>
</feature>
<dbReference type="InterPro" id="IPR012338">
    <property type="entry name" value="Beta-lactam/transpept-like"/>
</dbReference>
<feature type="transmembrane region" description="Helical" evidence="1">
    <location>
        <begin position="416"/>
        <end position="437"/>
    </location>
</feature>
<protein>
    <submittedName>
        <fullName evidence="4">CubicO group peptidase (Beta-lactamase class C family)</fullName>
    </submittedName>
</protein>
<dbReference type="PANTHER" id="PTHR46825">
    <property type="entry name" value="D-ALANYL-D-ALANINE-CARBOXYPEPTIDASE/ENDOPEPTIDASE AMPH"/>
    <property type="match status" value="1"/>
</dbReference>
<comment type="caution">
    <text evidence="4">The sequence shown here is derived from an EMBL/GenBank/DDBJ whole genome shotgun (WGS) entry which is preliminary data.</text>
</comment>
<keyword evidence="1" id="KW-1133">Transmembrane helix</keyword>
<evidence type="ECO:0000256" key="1">
    <source>
        <dbReference type="SAM" id="Phobius"/>
    </source>
</evidence>
<feature type="chain" id="PRO_5032885146" evidence="2">
    <location>
        <begin position="27"/>
        <end position="482"/>
    </location>
</feature>
<proteinExistence type="predicted"/>
<dbReference type="InterPro" id="IPR050491">
    <property type="entry name" value="AmpC-like"/>
</dbReference>
<dbReference type="EMBL" id="JACHXJ010000004">
    <property type="protein sequence ID" value="MBB3129992.1"/>
    <property type="molecule type" value="Genomic_DNA"/>
</dbReference>
<gene>
    <name evidence="4" type="ORF">FHS19_004697</name>
</gene>
<keyword evidence="1" id="KW-0812">Transmembrane</keyword>
<dbReference type="Gene3D" id="3.40.710.10">
    <property type="entry name" value="DD-peptidase/beta-lactamase superfamily"/>
    <property type="match status" value="1"/>
</dbReference>